<gene>
    <name evidence="2" type="ORF">OHB29_07470</name>
</gene>
<dbReference type="EMBL" id="CP107906">
    <property type="protein sequence ID" value="WUG92878.1"/>
    <property type="molecule type" value="Genomic_DNA"/>
</dbReference>
<dbReference type="RefSeq" id="WP_328337262.1">
    <property type="nucleotide sequence ID" value="NZ_CP107906.1"/>
</dbReference>
<evidence type="ECO:0000256" key="1">
    <source>
        <dbReference type="SAM" id="MobiDB-lite"/>
    </source>
</evidence>
<feature type="region of interest" description="Disordered" evidence="1">
    <location>
        <begin position="213"/>
        <end position="242"/>
    </location>
</feature>
<protein>
    <submittedName>
        <fullName evidence="2">Uncharacterized protein</fullName>
    </submittedName>
</protein>
<dbReference type="Proteomes" id="UP001341259">
    <property type="component" value="Chromosome"/>
</dbReference>
<keyword evidence="3" id="KW-1185">Reference proteome</keyword>
<accession>A0ABZ1NNM3</accession>
<sequence>MTSRPPGLFPVADAALHAKGRQKMHGLALYISHVWEAAATTSTSLCDVHGMDVDTERIPLEVAPALAAIRTLDLEVIRNSQSPADQDRYRSVLASDPQGQVVWGLVLLRNADVHLPATVDVKADRIVGGLNHVRVFPFWQPYDQLPDAIRTSTGTRPGAHNAYKTAVGGHLVIDTLLDAFAFFHRCDPTLARYVPGSEELEYFPLKQYISHDYDRRHPDQPSRPQVEAEVRRRTQQTPPFGKGRVIVHSFSSDGVTIYCGTTVRSFIPMDFTEPEDQVARDIEVGYPYIAVTTDGTRHDVSVDGGNRLFADGSPLAQLPLRSPRDHPHTEVCQDRWQAAAKDAFEYRTQRHLHGC</sequence>
<proteinExistence type="predicted"/>
<feature type="compositionally biased region" description="Basic and acidic residues" evidence="1">
    <location>
        <begin position="213"/>
        <end position="232"/>
    </location>
</feature>
<organism evidence="2 3">
    <name type="scientific">Streptomyces violaceus</name>
    <name type="common">Streptomyces venezuelae</name>
    <dbReference type="NCBI Taxonomy" id="1936"/>
    <lineage>
        <taxon>Bacteria</taxon>
        <taxon>Bacillati</taxon>
        <taxon>Actinomycetota</taxon>
        <taxon>Actinomycetes</taxon>
        <taxon>Kitasatosporales</taxon>
        <taxon>Streptomycetaceae</taxon>
        <taxon>Streptomyces</taxon>
    </lineage>
</organism>
<name>A0ABZ1NNM3_STRVL</name>
<evidence type="ECO:0000313" key="3">
    <source>
        <dbReference type="Proteomes" id="UP001341259"/>
    </source>
</evidence>
<evidence type="ECO:0000313" key="2">
    <source>
        <dbReference type="EMBL" id="WUG92878.1"/>
    </source>
</evidence>
<reference evidence="2 3" key="1">
    <citation type="submission" date="2022-10" db="EMBL/GenBank/DDBJ databases">
        <title>The complete genomes of actinobacterial strains from the NBC collection.</title>
        <authorList>
            <person name="Joergensen T.S."/>
            <person name="Alvarez Arevalo M."/>
            <person name="Sterndorff E.B."/>
            <person name="Faurdal D."/>
            <person name="Vuksanovic O."/>
            <person name="Mourched A.-S."/>
            <person name="Charusanti P."/>
            <person name="Shaw S."/>
            <person name="Blin K."/>
            <person name="Weber T."/>
        </authorList>
    </citation>
    <scope>NUCLEOTIDE SEQUENCE [LARGE SCALE GENOMIC DNA]</scope>
    <source>
        <strain evidence="2 3">NBC_00456</strain>
    </source>
</reference>